<name>A0A0B4ZX36_9CAUD</name>
<dbReference type="KEGG" id="vg:26627391"/>
<reference evidence="1 2" key="1">
    <citation type="submission" date="2014-11" db="EMBL/GenBank/DDBJ databases">
        <title>Complete genome sequence of vB_YenM_TG1, a broad host range bacteriophage which infects Yersinia enterocolitica.</title>
        <authorList>
            <person name="Leon-Velarde C.G."/>
            <person name="Kropinski A.M."/>
            <person name="Chen S."/>
            <person name="Griffiths M.W."/>
            <person name="Odumeru J.A."/>
        </authorList>
    </citation>
    <scope>NUCLEOTIDE SEQUENCE [LARGE SCALE GENOMIC DNA]</scope>
</reference>
<accession>A0A0B4ZX36</accession>
<dbReference type="RefSeq" id="YP_009200328.1">
    <property type="nucleotide sequence ID" value="NC_028820.1"/>
</dbReference>
<dbReference type="Proteomes" id="UP000031805">
    <property type="component" value="Segment"/>
</dbReference>
<dbReference type="GO" id="GO:0004519">
    <property type="term" value="F:endonuclease activity"/>
    <property type="evidence" value="ECO:0007669"/>
    <property type="project" value="UniProtKB-KW"/>
</dbReference>
<organism evidence="1 2">
    <name type="scientific">Yersinia phage vB_YenM_TG1</name>
    <dbReference type="NCBI Taxonomy" id="1589265"/>
    <lineage>
        <taxon>Viruses</taxon>
        <taxon>Duplodnaviria</taxon>
        <taxon>Heunggongvirae</taxon>
        <taxon>Uroviricota</taxon>
        <taxon>Caudoviricetes</taxon>
        <taxon>Pantevenvirales</taxon>
        <taxon>Straboviridae</taxon>
        <taxon>Tevenvirinae</taxon>
        <taxon>Tegunavirus</taxon>
        <taxon>Tegunavirus yenmtg1</taxon>
    </lineage>
</organism>
<keyword evidence="1" id="KW-0255">Endonuclease</keyword>
<dbReference type="EMBL" id="KP202158">
    <property type="protein sequence ID" value="AJD81877.1"/>
    <property type="molecule type" value="Genomic_DNA"/>
</dbReference>
<gene>
    <name evidence="1" type="ORF">YenMTG1_067</name>
</gene>
<protein>
    <submittedName>
        <fullName evidence="1">Recombination-related endonuclease II</fullName>
    </submittedName>
</protein>
<proteinExistence type="predicted"/>
<keyword evidence="2" id="KW-1185">Reference proteome</keyword>
<dbReference type="GeneID" id="26627391"/>
<keyword evidence="1" id="KW-0540">Nuclease</keyword>
<keyword evidence="1" id="KW-0378">Hydrolase</keyword>
<evidence type="ECO:0000313" key="1">
    <source>
        <dbReference type="EMBL" id="AJD81877.1"/>
    </source>
</evidence>
<sequence length="49" mass="5742">MKIIQSGDWHLGVKNDDEIQWPHDKAKAEGPFLVNIWKRNIISLTRQLT</sequence>
<evidence type="ECO:0000313" key="2">
    <source>
        <dbReference type="Proteomes" id="UP000031805"/>
    </source>
</evidence>